<dbReference type="AlphaFoldDB" id="A0A367R9G5"/>
<name>A0A367R9G5_NOSPU</name>
<evidence type="ECO:0000313" key="1">
    <source>
        <dbReference type="EMBL" id="RCJ32541.1"/>
    </source>
</evidence>
<comment type="caution">
    <text evidence="1">The sequence shown here is derived from an EMBL/GenBank/DDBJ whole genome shotgun (WGS) entry which is preliminary data.</text>
</comment>
<dbReference type="Proteomes" id="UP000252085">
    <property type="component" value="Unassembled WGS sequence"/>
</dbReference>
<protein>
    <submittedName>
        <fullName evidence="1">Uncharacterized protein</fullName>
    </submittedName>
</protein>
<reference evidence="1 2" key="1">
    <citation type="submission" date="2016-04" db="EMBL/GenBank/DDBJ databases">
        <authorList>
            <person name="Evans L.H."/>
            <person name="Alamgir A."/>
            <person name="Owens N."/>
            <person name="Weber N.D."/>
            <person name="Virtaneva K."/>
            <person name="Barbian K."/>
            <person name="Babar A."/>
            <person name="Rosenke K."/>
        </authorList>
    </citation>
    <scope>NUCLEOTIDE SEQUENCE [LARGE SCALE GENOMIC DNA]</scope>
    <source>
        <strain evidence="1">NIES-2108</strain>
    </source>
</reference>
<proteinExistence type="predicted"/>
<organism evidence="1 2">
    <name type="scientific">Nostoc punctiforme NIES-2108</name>
    <dbReference type="NCBI Taxonomy" id="1356359"/>
    <lineage>
        <taxon>Bacteria</taxon>
        <taxon>Bacillati</taxon>
        <taxon>Cyanobacteriota</taxon>
        <taxon>Cyanophyceae</taxon>
        <taxon>Nostocales</taxon>
        <taxon>Nostocaceae</taxon>
        <taxon>Nostoc</taxon>
    </lineage>
</organism>
<accession>A0A367R9G5</accession>
<gene>
    <name evidence="1" type="ORF">A6769_27810</name>
</gene>
<dbReference type="EMBL" id="LXQE01000165">
    <property type="protein sequence ID" value="RCJ32541.1"/>
    <property type="molecule type" value="Genomic_DNA"/>
</dbReference>
<sequence length="88" mass="10416">MTDSEIPGVKEYAQAQVYAEMYRFAWSLFHDVKEQQKLLIKKDLIQTINNLDEPENTRIFMTSTVEDAYLNKPKYANYSSMLYRNNPN</sequence>
<evidence type="ECO:0000313" key="2">
    <source>
        <dbReference type="Proteomes" id="UP000252085"/>
    </source>
</evidence>